<gene>
    <name evidence="5" type="ORF">E4099_06580</name>
</gene>
<feature type="domain" description="FAD-binding" evidence="4">
    <location>
        <begin position="3"/>
        <end position="71"/>
    </location>
</feature>
<name>A0A4Z0HE21_9ACTN</name>
<dbReference type="InterPro" id="IPR050641">
    <property type="entry name" value="RIFMO-like"/>
</dbReference>
<evidence type="ECO:0000313" key="5">
    <source>
        <dbReference type="EMBL" id="TGB15619.1"/>
    </source>
</evidence>
<comment type="cofactor">
    <cofactor evidence="1">
        <name>FAD</name>
        <dbReference type="ChEBI" id="CHEBI:57692"/>
    </cofactor>
</comment>
<keyword evidence="6" id="KW-1185">Reference proteome</keyword>
<dbReference type="EMBL" id="SRID01000036">
    <property type="protein sequence ID" value="TGB15619.1"/>
    <property type="molecule type" value="Genomic_DNA"/>
</dbReference>
<comment type="caution">
    <text evidence="5">The sequence shown here is derived from an EMBL/GenBank/DDBJ whole genome shotgun (WGS) entry which is preliminary data.</text>
</comment>
<evidence type="ECO:0000313" key="6">
    <source>
        <dbReference type="Proteomes" id="UP000297948"/>
    </source>
</evidence>
<evidence type="ECO:0000256" key="3">
    <source>
        <dbReference type="ARBA" id="ARBA00022827"/>
    </source>
</evidence>
<keyword evidence="2" id="KW-0285">Flavoprotein</keyword>
<dbReference type="GO" id="GO:0071949">
    <property type="term" value="F:FAD binding"/>
    <property type="evidence" value="ECO:0007669"/>
    <property type="project" value="InterPro"/>
</dbReference>
<dbReference type="SUPFAM" id="SSF51905">
    <property type="entry name" value="FAD/NAD(P)-binding domain"/>
    <property type="match status" value="1"/>
</dbReference>
<evidence type="ECO:0000259" key="4">
    <source>
        <dbReference type="Pfam" id="PF01494"/>
    </source>
</evidence>
<sequence length="220" mass="23358">MPRYRRGRVFLAGDAAHVHSPAGGMGMNTGMQDAANLGWKLAAAVQGWGGDALLDSYHTERHPVGRRVLRASHALLTAVTTGSPAVRALRTSAAAVAHRLGGVERRVSRGISGIGIAYRAPWGSHPLVGRRVPDLRLAGEPSRLYEALRQGSFVLVGREVAAIAAPWSARLVTASPEAGLRPTLLVRPDGYAAWAANEPAPQEVREALRRWLGEPAPPTG</sequence>
<keyword evidence="3" id="KW-0274">FAD</keyword>
<dbReference type="InterPro" id="IPR002938">
    <property type="entry name" value="FAD-bd"/>
</dbReference>
<proteinExistence type="predicted"/>
<dbReference type="Proteomes" id="UP000297948">
    <property type="component" value="Unassembled WGS sequence"/>
</dbReference>
<dbReference type="Gene3D" id="3.50.50.60">
    <property type="entry name" value="FAD/NAD(P)-binding domain"/>
    <property type="match status" value="1"/>
</dbReference>
<accession>A0A4Z0HE21</accession>
<dbReference type="Gene3D" id="3.40.30.120">
    <property type="match status" value="1"/>
</dbReference>
<protein>
    <recommendedName>
        <fullName evidence="4">FAD-binding domain-containing protein</fullName>
    </recommendedName>
</protein>
<dbReference type="Pfam" id="PF01494">
    <property type="entry name" value="FAD_binding_3"/>
    <property type="match status" value="1"/>
</dbReference>
<organism evidence="5 6">
    <name type="scientific">Streptomyces palmae</name>
    <dbReference type="NCBI Taxonomy" id="1701085"/>
    <lineage>
        <taxon>Bacteria</taxon>
        <taxon>Bacillati</taxon>
        <taxon>Actinomycetota</taxon>
        <taxon>Actinomycetes</taxon>
        <taxon>Kitasatosporales</taxon>
        <taxon>Streptomycetaceae</taxon>
        <taxon>Streptomyces</taxon>
    </lineage>
</organism>
<evidence type="ECO:0000256" key="1">
    <source>
        <dbReference type="ARBA" id="ARBA00001974"/>
    </source>
</evidence>
<dbReference type="PANTHER" id="PTHR43004">
    <property type="entry name" value="TRK SYSTEM POTASSIUM UPTAKE PROTEIN"/>
    <property type="match status" value="1"/>
</dbReference>
<dbReference type="Pfam" id="PF21274">
    <property type="entry name" value="Rng_hyd_C"/>
    <property type="match status" value="1"/>
</dbReference>
<dbReference type="PRINTS" id="PR00420">
    <property type="entry name" value="RNGMNOXGNASE"/>
</dbReference>
<dbReference type="AlphaFoldDB" id="A0A4Z0HE21"/>
<reference evidence="5 6" key="1">
    <citation type="submission" date="2019-03" db="EMBL/GenBank/DDBJ databases">
        <authorList>
            <person name="Gonzalez-Pimentel J.L."/>
        </authorList>
    </citation>
    <scope>NUCLEOTIDE SEQUENCE [LARGE SCALE GENOMIC DNA]</scope>
    <source>
        <strain evidence="5 6">JCM 31289</strain>
    </source>
</reference>
<dbReference type="OrthoDB" id="9803333at2"/>
<evidence type="ECO:0000256" key="2">
    <source>
        <dbReference type="ARBA" id="ARBA00022630"/>
    </source>
</evidence>
<dbReference type="GO" id="GO:0016709">
    <property type="term" value="F:oxidoreductase activity, acting on paired donors, with incorporation or reduction of molecular oxygen, NAD(P)H as one donor, and incorporation of one atom of oxygen"/>
    <property type="evidence" value="ECO:0007669"/>
    <property type="project" value="UniProtKB-ARBA"/>
</dbReference>
<dbReference type="PANTHER" id="PTHR43004:SF19">
    <property type="entry name" value="BINDING MONOOXYGENASE, PUTATIVE (JCVI)-RELATED"/>
    <property type="match status" value="1"/>
</dbReference>
<dbReference type="InterPro" id="IPR036188">
    <property type="entry name" value="FAD/NAD-bd_sf"/>
</dbReference>